<sequence>MNILQYTTNGISKLVCIIFLNVNYFESNVVERGDIMEITAEMIAAKKLVEWPILALPGVVGVGIGMLEENGILHDEVAIRVYVTDISQVPQIPFHILELMGGLRVCFIESHVEPLVLPDNNRYNPIVGGIKIINPKIGEYGTLGAVVQDSNTGELLGLSCFHVVGNLNSSFPFTVWQPDHPPGVFIPGTTAIPPDDNIGRVVRVDYPQTPPLPFSPILVGLVDAAVFTLVPALEYGRTLSSEIVDQDPPAILIDRITATAWCKKGEGVCKRGFRTRLTKGFVIDVNCAHQWMAGPSNRYVIDQALVMGYPDSNNGFFCDHGDSGSVVLRDSDRTTAVGLLWGGDRGGASGFRVGIISSIQNVESQLSVKMVWI</sequence>
<dbReference type="KEGG" id="mfz:AOB57_010140"/>
<dbReference type="EMBL" id="CP032683">
    <property type="protein sequence ID" value="AYK15496.1"/>
    <property type="molecule type" value="Genomic_DNA"/>
</dbReference>
<dbReference type="Proteomes" id="UP000585579">
    <property type="component" value="Unassembled WGS sequence"/>
</dbReference>
<keyword evidence="3" id="KW-1185">Reference proteome</keyword>
<evidence type="ECO:0008006" key="5">
    <source>
        <dbReference type="Google" id="ProtNLM"/>
    </source>
</evidence>
<name>A0A660HTQ1_9EURY</name>
<evidence type="ECO:0000313" key="1">
    <source>
        <dbReference type="EMBL" id="AYK15496.1"/>
    </source>
</evidence>
<protein>
    <recommendedName>
        <fullName evidence="5">Peptidase S1 domain-containing protein</fullName>
    </recommendedName>
</protein>
<evidence type="ECO:0000313" key="2">
    <source>
        <dbReference type="EMBL" id="NLK31513.1"/>
    </source>
</evidence>
<dbReference type="InterPro" id="IPR009003">
    <property type="entry name" value="Peptidase_S1_PA"/>
</dbReference>
<organism evidence="1 3">
    <name type="scientific">Methanosarcina flavescens</name>
    <dbReference type="NCBI Taxonomy" id="1715806"/>
    <lineage>
        <taxon>Archaea</taxon>
        <taxon>Methanobacteriati</taxon>
        <taxon>Methanobacteriota</taxon>
        <taxon>Stenosarchaea group</taxon>
        <taxon>Methanomicrobia</taxon>
        <taxon>Methanosarcinales</taxon>
        <taxon>Methanosarcinaceae</taxon>
        <taxon>Methanosarcina</taxon>
    </lineage>
</organism>
<evidence type="ECO:0000313" key="3">
    <source>
        <dbReference type="Proteomes" id="UP000053087"/>
    </source>
</evidence>
<dbReference type="AlphaFoldDB" id="A0A660HTQ1"/>
<reference evidence="1" key="2">
    <citation type="submission" date="2018-10" db="EMBL/GenBank/DDBJ databases">
        <authorList>
            <person name="Fischer M.A."/>
            <person name="Kern T."/>
            <person name="Deppenmeier U."/>
            <person name="Schmitz R.A."/>
            <person name="Rother M."/>
        </authorList>
    </citation>
    <scope>NUCLEOTIDE SEQUENCE</scope>
    <source>
        <strain evidence="1">E03.2</strain>
    </source>
</reference>
<reference evidence="1 3" key="1">
    <citation type="journal article" date="2016" name="Int. J. Syst. Evol. Microbiol.">
        <title>Methanosarcina flavescens sp. nov., a methanogenic archaeon isolated from a full-scale anaerobic digester.</title>
        <authorList>
            <person name="Kern T."/>
            <person name="Fischer M.A."/>
            <person name="Deppenmeier U."/>
            <person name="Schmitz R.A."/>
            <person name="Rother M."/>
        </authorList>
    </citation>
    <scope>NUCLEOTIDE SEQUENCE [LARGE SCALE GENOMIC DNA]</scope>
    <source>
        <strain evidence="1 3">E03.2</strain>
    </source>
</reference>
<reference evidence="2 4" key="3">
    <citation type="journal article" date="2020" name="Biotechnol. Biofuels">
        <title>New insights from the biogas microbiome by comprehensive genome-resolved metagenomics of nearly 1600 species originating from multiple anaerobic digesters.</title>
        <authorList>
            <person name="Campanaro S."/>
            <person name="Treu L."/>
            <person name="Rodriguez-R L.M."/>
            <person name="Kovalovszki A."/>
            <person name="Ziels R.M."/>
            <person name="Maus I."/>
            <person name="Zhu X."/>
            <person name="Kougias P.G."/>
            <person name="Basile A."/>
            <person name="Luo G."/>
            <person name="Schluter A."/>
            <person name="Konstantinidis K.T."/>
            <person name="Angelidaki I."/>
        </authorList>
    </citation>
    <scope>NUCLEOTIDE SEQUENCE [LARGE SCALE GENOMIC DNA]</scope>
    <source>
        <strain evidence="2">AS22ysBPME_46</strain>
    </source>
</reference>
<dbReference type="SUPFAM" id="SSF50494">
    <property type="entry name" value="Trypsin-like serine proteases"/>
    <property type="match status" value="1"/>
</dbReference>
<dbReference type="Proteomes" id="UP000053087">
    <property type="component" value="Chromosome"/>
</dbReference>
<dbReference type="RefSeq" id="WP_054297585.1">
    <property type="nucleotide sequence ID" value="NZ_CP032683.1"/>
</dbReference>
<gene>
    <name evidence="1" type="ORF">AOB57_010140</name>
    <name evidence="2" type="ORF">GX302_01350</name>
</gene>
<dbReference type="GeneID" id="53688479"/>
<accession>A0A660HTQ1</accession>
<evidence type="ECO:0000313" key="4">
    <source>
        <dbReference type="Proteomes" id="UP000585579"/>
    </source>
</evidence>
<proteinExistence type="predicted"/>
<dbReference type="EMBL" id="JAAYQL010000007">
    <property type="protein sequence ID" value="NLK31513.1"/>
    <property type="molecule type" value="Genomic_DNA"/>
</dbReference>